<protein>
    <submittedName>
        <fullName evidence="1">Predicted dehydrogenase</fullName>
    </submittedName>
</protein>
<dbReference type="EMBL" id="FZOQ01000006">
    <property type="protein sequence ID" value="SNS44849.1"/>
    <property type="molecule type" value="Genomic_DNA"/>
</dbReference>
<gene>
    <name evidence="1" type="ORF">SAMN06296052_106211</name>
</gene>
<dbReference type="InterPro" id="IPR036291">
    <property type="entry name" value="NAD(P)-bd_dom_sf"/>
</dbReference>
<dbReference type="Gene3D" id="3.30.360.10">
    <property type="entry name" value="Dihydrodipicolinate Reductase, domain 2"/>
    <property type="match status" value="1"/>
</dbReference>
<accession>A0A239EJV3</accession>
<dbReference type="Gene3D" id="3.40.50.720">
    <property type="entry name" value="NAD(P)-binding Rossmann-like Domain"/>
    <property type="match status" value="1"/>
</dbReference>
<dbReference type="InterPro" id="IPR051450">
    <property type="entry name" value="Gfo/Idh/MocA_Oxidoreductases"/>
</dbReference>
<evidence type="ECO:0000313" key="1">
    <source>
        <dbReference type="EMBL" id="SNS44849.1"/>
    </source>
</evidence>
<keyword evidence="2" id="KW-1185">Reference proteome</keyword>
<dbReference type="AlphaFoldDB" id="A0A239EJV3"/>
<dbReference type="PANTHER" id="PTHR43377:SF1">
    <property type="entry name" value="BILIVERDIN REDUCTASE A"/>
    <property type="match status" value="1"/>
</dbReference>
<dbReference type="Proteomes" id="UP000198432">
    <property type="component" value="Unassembled WGS sequence"/>
</dbReference>
<dbReference type="RefSeq" id="WP_089318854.1">
    <property type="nucleotide sequence ID" value="NZ_FZOQ01000006.1"/>
</dbReference>
<reference evidence="2" key="1">
    <citation type="submission" date="2017-06" db="EMBL/GenBank/DDBJ databases">
        <authorList>
            <person name="Varghese N."/>
            <person name="Submissions S."/>
        </authorList>
    </citation>
    <scope>NUCLEOTIDE SEQUENCE [LARGE SCALE GENOMIC DNA]</scope>
    <source>
        <strain evidence="2">NKM1</strain>
    </source>
</reference>
<dbReference type="OrthoDB" id="9793050at2"/>
<dbReference type="PANTHER" id="PTHR43377">
    <property type="entry name" value="BILIVERDIN REDUCTASE A"/>
    <property type="match status" value="1"/>
</dbReference>
<organism evidence="1 2">
    <name type="scientific">Pontibacter ummariensis</name>
    <dbReference type="NCBI Taxonomy" id="1610492"/>
    <lineage>
        <taxon>Bacteria</taxon>
        <taxon>Pseudomonadati</taxon>
        <taxon>Bacteroidota</taxon>
        <taxon>Cytophagia</taxon>
        <taxon>Cytophagales</taxon>
        <taxon>Hymenobacteraceae</taxon>
        <taxon>Pontibacter</taxon>
    </lineage>
</organism>
<name>A0A239EJV3_9BACT</name>
<evidence type="ECO:0000313" key="2">
    <source>
        <dbReference type="Proteomes" id="UP000198432"/>
    </source>
</evidence>
<dbReference type="SUPFAM" id="SSF51735">
    <property type="entry name" value="NAD(P)-binding Rossmann-fold domains"/>
    <property type="match status" value="1"/>
</dbReference>
<proteinExistence type="predicted"/>
<sequence length="316" mass="35658">MSLLLIGTGPMAVAYTEVLKDVHVHFDVVGRGLSSAKSFKQSTGVSPQTGGIEKYLKENQVAPKTKVIIATGTESLMPTLELLLNAGIKHVLVEKPAAISMNELLDKEEEISGYYAEIYVGYNRRFYASVLEAEKLIEQDGGLETLQFEFTEWAHRIEPLVKAEGVKENWFFANSTHVVDLAFSLAGKPTTWQAFSKEGNISWHHRSNFAGAGVTEKGVLFSYLANWESAGRWAIELLTRKRRIYLKPLESLSIQEKGSVKVEEHSFDDEIDKKYKPGLYKQVLAFLENERSRLVSFKEHVENTKKIYSTMLNKAY</sequence>